<dbReference type="SUPFAM" id="SSF56935">
    <property type="entry name" value="Porins"/>
    <property type="match status" value="1"/>
</dbReference>
<reference evidence="14 15" key="1">
    <citation type="submission" date="2013-07" db="EMBL/GenBank/DDBJ databases">
        <title>Completed genome of Sphingomonas sanxanigenens NX02.</title>
        <authorList>
            <person name="Ma T."/>
            <person name="Huang H."/>
            <person name="Wu M."/>
            <person name="Li X."/>
            <person name="Li G."/>
        </authorList>
    </citation>
    <scope>NUCLEOTIDE SEQUENCE [LARGE SCALE GENOMIC DNA]</scope>
    <source>
        <strain evidence="14 15">NX02</strain>
    </source>
</reference>
<dbReference type="PATRIC" id="fig|1123269.5.peg.1562"/>
<keyword evidence="4 10" id="KW-1134">Transmembrane beta strand</keyword>
<proteinExistence type="inferred from homology"/>
<dbReference type="InterPro" id="IPR000531">
    <property type="entry name" value="Beta-barrel_TonB"/>
</dbReference>
<dbReference type="InterPro" id="IPR010105">
    <property type="entry name" value="TonB_sidphr_rcpt"/>
</dbReference>
<dbReference type="InterPro" id="IPR039426">
    <property type="entry name" value="TonB-dep_rcpt-like"/>
</dbReference>
<dbReference type="AlphaFoldDB" id="W0AAH1"/>
<dbReference type="HOGENOM" id="CLU_008287_22_1_5"/>
<dbReference type="GO" id="GO:0009279">
    <property type="term" value="C:cell outer membrane"/>
    <property type="evidence" value="ECO:0007669"/>
    <property type="project" value="UniProtKB-SubCell"/>
</dbReference>
<evidence type="ECO:0000313" key="14">
    <source>
        <dbReference type="EMBL" id="AHE53323.1"/>
    </source>
</evidence>
<keyword evidence="15" id="KW-1185">Reference proteome</keyword>
<evidence type="ECO:0000256" key="11">
    <source>
        <dbReference type="RuleBase" id="RU003357"/>
    </source>
</evidence>
<dbReference type="GO" id="GO:0015344">
    <property type="term" value="F:siderophore uptake transmembrane transporter activity"/>
    <property type="evidence" value="ECO:0007669"/>
    <property type="project" value="TreeGrafter"/>
</dbReference>
<name>W0AAH1_9SPHN</name>
<dbReference type="PROSITE" id="PS52016">
    <property type="entry name" value="TONB_DEPENDENT_REC_3"/>
    <property type="match status" value="1"/>
</dbReference>
<keyword evidence="6 11" id="KW-0798">TonB box</keyword>
<dbReference type="InterPro" id="IPR037066">
    <property type="entry name" value="Plug_dom_sf"/>
</dbReference>
<evidence type="ECO:0000256" key="6">
    <source>
        <dbReference type="ARBA" id="ARBA00023077"/>
    </source>
</evidence>
<accession>W0AAH1</accession>
<evidence type="ECO:0000256" key="9">
    <source>
        <dbReference type="ARBA" id="ARBA00023237"/>
    </source>
</evidence>
<dbReference type="STRING" id="1123269.NX02_07995"/>
<dbReference type="InterPro" id="IPR036942">
    <property type="entry name" value="Beta-barrel_TonB_sf"/>
</dbReference>
<keyword evidence="8 14" id="KW-0675">Receptor</keyword>
<feature type="domain" description="TonB-dependent receptor-like beta-barrel" evidence="12">
    <location>
        <begin position="240"/>
        <end position="672"/>
    </location>
</feature>
<dbReference type="NCBIfam" id="TIGR01783">
    <property type="entry name" value="TonB-siderophor"/>
    <property type="match status" value="1"/>
</dbReference>
<dbReference type="Pfam" id="PF07715">
    <property type="entry name" value="Plug"/>
    <property type="match status" value="1"/>
</dbReference>
<comment type="subcellular location">
    <subcellularLocation>
        <location evidence="1 10">Cell outer membrane</location>
        <topology evidence="1 10">Multi-pass membrane protein</topology>
    </subcellularLocation>
</comment>
<keyword evidence="7 10" id="KW-0472">Membrane</keyword>
<dbReference type="CDD" id="cd01347">
    <property type="entry name" value="ligand_gated_channel"/>
    <property type="match status" value="1"/>
</dbReference>
<dbReference type="eggNOG" id="COG4773">
    <property type="taxonomic scope" value="Bacteria"/>
</dbReference>
<dbReference type="Pfam" id="PF00593">
    <property type="entry name" value="TonB_dep_Rec_b-barrel"/>
    <property type="match status" value="1"/>
</dbReference>
<evidence type="ECO:0000256" key="1">
    <source>
        <dbReference type="ARBA" id="ARBA00004571"/>
    </source>
</evidence>
<comment type="similarity">
    <text evidence="2 10 11">Belongs to the TonB-dependent receptor family.</text>
</comment>
<evidence type="ECO:0000256" key="4">
    <source>
        <dbReference type="ARBA" id="ARBA00022452"/>
    </source>
</evidence>
<evidence type="ECO:0000259" key="12">
    <source>
        <dbReference type="Pfam" id="PF00593"/>
    </source>
</evidence>
<dbReference type="PANTHER" id="PTHR32552">
    <property type="entry name" value="FERRICHROME IRON RECEPTOR-RELATED"/>
    <property type="match status" value="1"/>
</dbReference>
<dbReference type="GO" id="GO:0038023">
    <property type="term" value="F:signaling receptor activity"/>
    <property type="evidence" value="ECO:0007669"/>
    <property type="project" value="InterPro"/>
</dbReference>
<gene>
    <name evidence="14" type="ORF">NX02_07995</name>
</gene>
<evidence type="ECO:0000256" key="3">
    <source>
        <dbReference type="ARBA" id="ARBA00022448"/>
    </source>
</evidence>
<dbReference type="Proteomes" id="UP000018851">
    <property type="component" value="Chromosome"/>
</dbReference>
<dbReference type="EMBL" id="CP006644">
    <property type="protein sequence ID" value="AHE53323.1"/>
    <property type="molecule type" value="Genomic_DNA"/>
</dbReference>
<dbReference type="Gene3D" id="2.40.170.20">
    <property type="entry name" value="TonB-dependent receptor, beta-barrel domain"/>
    <property type="match status" value="1"/>
</dbReference>
<keyword evidence="9 10" id="KW-0998">Cell outer membrane</keyword>
<dbReference type="KEGG" id="ssan:NX02_07995"/>
<evidence type="ECO:0000256" key="2">
    <source>
        <dbReference type="ARBA" id="ARBA00009810"/>
    </source>
</evidence>
<dbReference type="InterPro" id="IPR012910">
    <property type="entry name" value="Plug_dom"/>
</dbReference>
<organism evidence="14 15">
    <name type="scientific">Sphingomonas sanxanigenens DSM 19645 = NX02</name>
    <dbReference type="NCBI Taxonomy" id="1123269"/>
    <lineage>
        <taxon>Bacteria</taxon>
        <taxon>Pseudomonadati</taxon>
        <taxon>Pseudomonadota</taxon>
        <taxon>Alphaproteobacteria</taxon>
        <taxon>Sphingomonadales</taxon>
        <taxon>Sphingomonadaceae</taxon>
        <taxon>Sphingomonas</taxon>
    </lineage>
</organism>
<dbReference type="RefSeq" id="WP_025291587.1">
    <property type="nucleotide sequence ID" value="NZ_CP006644.1"/>
</dbReference>
<dbReference type="Gene3D" id="2.170.130.10">
    <property type="entry name" value="TonB-dependent receptor, plug domain"/>
    <property type="match status" value="1"/>
</dbReference>
<keyword evidence="5 10" id="KW-0812">Transmembrane</keyword>
<feature type="domain" description="TonB-dependent receptor plug" evidence="13">
    <location>
        <begin position="65"/>
        <end position="164"/>
    </location>
</feature>
<evidence type="ECO:0000256" key="7">
    <source>
        <dbReference type="ARBA" id="ARBA00023136"/>
    </source>
</evidence>
<evidence type="ECO:0000313" key="15">
    <source>
        <dbReference type="Proteomes" id="UP000018851"/>
    </source>
</evidence>
<dbReference type="GO" id="GO:0015891">
    <property type="term" value="P:siderophore transport"/>
    <property type="evidence" value="ECO:0007669"/>
    <property type="project" value="InterPro"/>
</dbReference>
<protein>
    <submittedName>
        <fullName evidence="14">TonB-denpendent receptor</fullName>
    </submittedName>
</protein>
<evidence type="ECO:0000256" key="5">
    <source>
        <dbReference type="ARBA" id="ARBA00022692"/>
    </source>
</evidence>
<evidence type="ECO:0000256" key="10">
    <source>
        <dbReference type="PROSITE-ProRule" id="PRU01360"/>
    </source>
</evidence>
<dbReference type="OrthoDB" id="9760333at2"/>
<dbReference type="PANTHER" id="PTHR32552:SF82">
    <property type="entry name" value="FCUA PROTEIN"/>
    <property type="match status" value="1"/>
</dbReference>
<evidence type="ECO:0000259" key="13">
    <source>
        <dbReference type="Pfam" id="PF07715"/>
    </source>
</evidence>
<evidence type="ECO:0000256" key="8">
    <source>
        <dbReference type="ARBA" id="ARBA00023170"/>
    </source>
</evidence>
<keyword evidence="3 10" id="KW-0813">Transport</keyword>
<sequence>MNILLIAAAVAAPSAAPAPEPASEQGAGGETVERKLDEEIVVIGQRPSFKTEVVQVGAFRNQSILDTPSSIAVISRALLDAQGATGLEEALRNTPGVTQQATSPTTSNNFVNRGVLMNARTNYRLNGALQIINLSPVPIENKQRVELLKGVSALYYGLSTPSGIVNVVAKRAGDRPVTNVYVNGDAEGSVGGGLDIGRTFGPDGQFGVRLNGYASHVETPIDGVDGYRYLASGAFDWQVSERLSLKLDVEHYRRATDEPGGIALAAARLLTEIPDPHHRYAPADAPYRTWSTNILGRADYVLGGSWSLRAEAGLATSRRQRSRADFSFTSTTTGPTTGIGRISGNYTPDQEYRNEYLRAELAGKLDTFGIEHELLFGVARNRQIQKDQNQRSYAAVAQNIYDPVRISFDDLVFTTTRLQPGSVNIDTGLYALDIAHVGEKILLIGGVRRVIYDTEEAGEDYTIKTWTPTAGIVFRPTPKTSLYFTYIEGLESAGTAPAGTENEGDILRPVVSKQIEAGGRIEVLGALASLAYFRIDRALGYIDADNLYVVDGTAIHEGVEASLQGNLTPQLSVAIAGQYLKATQRDTGVAAQNGLRVDNTPRWGGSVFAEYRPEALPDFGINGGVYYTGLRYADALNTFELPAYTTYSLGANYKLRLDGERAITFRVNGDNITNKRYWSTGGSVFYVGLARQVRFSASMDF</sequence>